<organism evidence="1 2">
    <name type="scientific">Blastococcus goldschmidtiae</name>
    <dbReference type="NCBI Taxonomy" id="3075546"/>
    <lineage>
        <taxon>Bacteria</taxon>
        <taxon>Bacillati</taxon>
        <taxon>Actinomycetota</taxon>
        <taxon>Actinomycetes</taxon>
        <taxon>Geodermatophilales</taxon>
        <taxon>Geodermatophilaceae</taxon>
        <taxon>Blastococcus</taxon>
    </lineage>
</organism>
<comment type="caution">
    <text evidence="1">The sequence shown here is derived from an EMBL/GenBank/DDBJ whole genome shotgun (WGS) entry which is preliminary data.</text>
</comment>
<gene>
    <name evidence="1" type="ORF">RM425_12355</name>
</gene>
<name>A0ABU2K926_9ACTN</name>
<dbReference type="RefSeq" id="WP_311345508.1">
    <property type="nucleotide sequence ID" value="NZ_JAVREI010000007.1"/>
</dbReference>
<keyword evidence="2" id="KW-1185">Reference proteome</keyword>
<evidence type="ECO:0000313" key="1">
    <source>
        <dbReference type="EMBL" id="MDT0276694.1"/>
    </source>
</evidence>
<sequence>MALQHWTFLYTAPGLPAEGDVRQVRTADSTTVLAGFSSTTAAVEACTETGLDGALEGTQLIELCGAFSHDHVSALRQSLPNVPVGLVGYAGEMTDQLHTLFS</sequence>
<dbReference type="InterPro" id="IPR045441">
    <property type="entry name" value="DUF6506"/>
</dbReference>
<proteinExistence type="predicted"/>
<dbReference type="EMBL" id="JAVREI010000007">
    <property type="protein sequence ID" value="MDT0276694.1"/>
    <property type="molecule type" value="Genomic_DNA"/>
</dbReference>
<reference evidence="2" key="1">
    <citation type="submission" date="2023-07" db="EMBL/GenBank/DDBJ databases">
        <title>30 novel species of actinomycetes from the DSMZ collection.</title>
        <authorList>
            <person name="Nouioui I."/>
        </authorList>
    </citation>
    <scope>NUCLEOTIDE SEQUENCE [LARGE SCALE GENOMIC DNA]</scope>
    <source>
        <strain evidence="2">DSM 46792</strain>
    </source>
</reference>
<dbReference type="Pfam" id="PF20116">
    <property type="entry name" value="DUF6506"/>
    <property type="match status" value="1"/>
</dbReference>
<evidence type="ECO:0000313" key="2">
    <source>
        <dbReference type="Proteomes" id="UP001183222"/>
    </source>
</evidence>
<protein>
    <submittedName>
        <fullName evidence="1">DUF6506 family protein</fullName>
    </submittedName>
</protein>
<accession>A0ABU2K926</accession>
<dbReference type="Proteomes" id="UP001183222">
    <property type="component" value="Unassembled WGS sequence"/>
</dbReference>